<gene>
    <name evidence="7" type="ORF">FE795_09890</name>
</gene>
<dbReference type="RefSeq" id="WP_003799649.1">
    <property type="nucleotide sequence ID" value="NZ_CP049362.1"/>
</dbReference>
<evidence type="ECO:0000256" key="5">
    <source>
        <dbReference type="SAM" id="Phobius"/>
    </source>
</evidence>
<evidence type="ECO:0000256" key="3">
    <source>
        <dbReference type="ARBA" id="ARBA00022989"/>
    </source>
</evidence>
<feature type="transmembrane region" description="Helical" evidence="5">
    <location>
        <begin position="75"/>
        <end position="97"/>
    </location>
</feature>
<feature type="transmembrane region" description="Helical" evidence="5">
    <location>
        <begin position="109"/>
        <end position="128"/>
    </location>
</feature>
<evidence type="ECO:0000313" key="7">
    <source>
        <dbReference type="EMBL" id="QXX79298.1"/>
    </source>
</evidence>
<dbReference type="PANTHER" id="PTHR30414:SF0">
    <property type="entry name" value="MINICONDUCTANCE MECHANOSENSITIVE CHANNEL YBDG"/>
    <property type="match status" value="1"/>
</dbReference>
<evidence type="ECO:0000256" key="1">
    <source>
        <dbReference type="ARBA" id="ARBA00004370"/>
    </source>
</evidence>
<feature type="domain" description="Mechanosensitive ion channel MscS" evidence="6">
    <location>
        <begin position="191"/>
        <end position="259"/>
    </location>
</feature>
<keyword evidence="2 5" id="KW-0812">Transmembrane</keyword>
<feature type="transmembrane region" description="Helical" evidence="5">
    <location>
        <begin position="173"/>
        <end position="189"/>
    </location>
</feature>
<dbReference type="EMBL" id="CP049362">
    <property type="protein sequence ID" value="QXX79298.1"/>
    <property type="molecule type" value="Genomic_DNA"/>
</dbReference>
<accession>A0ABX8SWN4</accession>
<dbReference type="SUPFAM" id="SSF50182">
    <property type="entry name" value="Sm-like ribonucleoproteins"/>
    <property type="match status" value="1"/>
</dbReference>
<evidence type="ECO:0000313" key="8">
    <source>
        <dbReference type="Proteomes" id="UP000826050"/>
    </source>
</evidence>
<dbReference type="PANTHER" id="PTHR30414">
    <property type="entry name" value="MINICONDUCTANCE MECHANOSENSITIVE CHANNEL YBDG"/>
    <property type="match status" value="1"/>
</dbReference>
<dbReference type="Proteomes" id="UP000826050">
    <property type="component" value="Chromosome"/>
</dbReference>
<keyword evidence="4 5" id="KW-0472">Membrane</keyword>
<dbReference type="InterPro" id="IPR023408">
    <property type="entry name" value="MscS_beta-dom_sf"/>
</dbReference>
<dbReference type="Gene3D" id="2.30.30.60">
    <property type="match status" value="1"/>
</dbReference>
<sequence>MEQERTFADLLGWQWIEAYLPQDRWVQILAGLAMLTVLVWIVSWLTTSVLSRLVRRLLKVAGKDDWARALVKKRFVRNVGYAVPLLVVSSNLTLLPLTKTLLEVVERVALLGFLVFFIMAIVSLLGAWQEVYANSSKGRTKSIKGYVEVAKIAVWAVGIIVMISIILDQSPVLLLSGLGALSAVLLLVFKDTLLSLVASTQMSTNDMLRIGDWIEMKQAGADGFVIDIALHTVKVQNWDKTVTTIPTYKLFSESYRNWRQMFESGGRRIKRTLSIDASSVRFLTPSEVDSLSRFALLRDYLNEKKEDLERSNQELSRAGMDAVNYRRLTNLGTFRAYCMAYIKRHAEIHQDMIQMVRMMEPTAEGIPVEVYCFTNKTAWVDHERIQGDIFDHFLAVLPEIGLRLFQSPTGRDLSLGLSLAAESHRSLRDSGKESLSI</sequence>
<name>A0ABX8SWN4_9BURK</name>
<dbReference type="InterPro" id="IPR010920">
    <property type="entry name" value="LSM_dom_sf"/>
</dbReference>
<dbReference type="InterPro" id="IPR006685">
    <property type="entry name" value="MscS_channel_2nd"/>
</dbReference>
<proteinExistence type="predicted"/>
<feature type="transmembrane region" description="Helical" evidence="5">
    <location>
        <begin position="28"/>
        <end position="54"/>
    </location>
</feature>
<keyword evidence="8" id="KW-1185">Reference proteome</keyword>
<comment type="subcellular location">
    <subcellularLocation>
        <location evidence="1">Membrane</location>
    </subcellularLocation>
</comment>
<evidence type="ECO:0000259" key="6">
    <source>
        <dbReference type="Pfam" id="PF00924"/>
    </source>
</evidence>
<feature type="transmembrane region" description="Helical" evidence="5">
    <location>
        <begin position="149"/>
        <end position="167"/>
    </location>
</feature>
<dbReference type="InterPro" id="IPR030192">
    <property type="entry name" value="YbdG"/>
</dbReference>
<evidence type="ECO:0000256" key="4">
    <source>
        <dbReference type="ARBA" id="ARBA00023136"/>
    </source>
</evidence>
<protein>
    <submittedName>
        <fullName evidence="7">Mechanosensitive ion channel</fullName>
    </submittedName>
</protein>
<reference evidence="7 8" key="1">
    <citation type="submission" date="2020-02" db="EMBL/GenBank/DDBJ databases">
        <title>Partial ammonium oxidation to N2 by heterotrophic bacteria.</title>
        <authorList>
            <person name="Wu M."/>
        </authorList>
    </citation>
    <scope>NUCLEOTIDE SEQUENCE [LARGE SCALE GENOMIC DNA]</scope>
    <source>
        <strain evidence="7 8">HO-1</strain>
    </source>
</reference>
<dbReference type="Pfam" id="PF00924">
    <property type="entry name" value="MS_channel_2nd"/>
    <property type="match status" value="1"/>
</dbReference>
<keyword evidence="3 5" id="KW-1133">Transmembrane helix</keyword>
<organism evidence="7 8">
    <name type="scientific">Alcaligenes ammonioxydans</name>
    <dbReference type="NCBI Taxonomy" id="2582914"/>
    <lineage>
        <taxon>Bacteria</taxon>
        <taxon>Pseudomonadati</taxon>
        <taxon>Pseudomonadota</taxon>
        <taxon>Betaproteobacteria</taxon>
        <taxon>Burkholderiales</taxon>
        <taxon>Alcaligenaceae</taxon>
        <taxon>Alcaligenes</taxon>
    </lineage>
</organism>
<evidence type="ECO:0000256" key="2">
    <source>
        <dbReference type="ARBA" id="ARBA00022692"/>
    </source>
</evidence>